<feature type="transmembrane region" description="Helical" evidence="9">
    <location>
        <begin position="266"/>
        <end position="284"/>
    </location>
</feature>
<feature type="transmembrane region" description="Helical" evidence="9">
    <location>
        <begin position="166"/>
        <end position="188"/>
    </location>
</feature>
<dbReference type="EMBL" id="CABEEP010000001">
    <property type="protein sequence ID" value="VTQ60689.1"/>
    <property type="molecule type" value="Genomic_DNA"/>
</dbReference>
<evidence type="ECO:0000256" key="8">
    <source>
        <dbReference type="ARBA" id="ARBA00050025"/>
    </source>
</evidence>
<dbReference type="PANTHER" id="PTHR43029">
    <property type="entry name" value="AMMONIUM TRANSPORTER MEP2"/>
    <property type="match status" value="1"/>
</dbReference>
<comment type="caution">
    <text evidence="12">The sequence shown here is derived from an EMBL/GenBank/DDBJ whole genome shotgun (WGS) entry which is preliminary data.</text>
</comment>
<feature type="transmembrane region" description="Helical" evidence="9">
    <location>
        <begin position="349"/>
        <end position="368"/>
    </location>
</feature>
<evidence type="ECO:0000256" key="7">
    <source>
        <dbReference type="ARBA" id="ARBA00023177"/>
    </source>
</evidence>
<feature type="transmembrane region" description="Helical" evidence="9">
    <location>
        <begin position="133"/>
        <end position="154"/>
    </location>
</feature>
<dbReference type="InterPro" id="IPR024041">
    <property type="entry name" value="NH4_transpt_AmtB-like_dom"/>
</dbReference>
<dbReference type="Proteomes" id="UP000352698">
    <property type="component" value="Unassembled WGS sequence"/>
</dbReference>
<keyword evidence="3" id="KW-0813">Transport</keyword>
<feature type="transmembrane region" description="Helical" evidence="9">
    <location>
        <begin position="12"/>
        <end position="32"/>
    </location>
</feature>
<evidence type="ECO:0000256" key="4">
    <source>
        <dbReference type="ARBA" id="ARBA00022692"/>
    </source>
</evidence>
<comment type="subcellular location">
    <subcellularLocation>
        <location evidence="1">Membrane</location>
        <topology evidence="1">Multi-pass membrane protein</topology>
    </subcellularLocation>
</comment>
<evidence type="ECO:0000256" key="5">
    <source>
        <dbReference type="ARBA" id="ARBA00022989"/>
    </source>
</evidence>
<dbReference type="GO" id="GO:0005886">
    <property type="term" value="C:plasma membrane"/>
    <property type="evidence" value="ECO:0007669"/>
    <property type="project" value="TreeGrafter"/>
</dbReference>
<dbReference type="InterPro" id="IPR001905">
    <property type="entry name" value="Ammonium_transpt"/>
</dbReference>
<comment type="similarity">
    <text evidence="2">Belongs to the ammonia transporter channel (TC 1.A.11.2) family.</text>
</comment>
<feature type="transmembrane region" description="Helical" evidence="9">
    <location>
        <begin position="100"/>
        <end position="121"/>
    </location>
</feature>
<dbReference type="InterPro" id="IPR029020">
    <property type="entry name" value="Ammonium/urea_transptr"/>
</dbReference>
<reference evidence="12 14" key="2">
    <citation type="submission" date="2019-05" db="EMBL/GenBank/DDBJ databases">
        <authorList>
            <consortium name="Pathogen Informatics"/>
        </authorList>
    </citation>
    <scope>NUCLEOTIDE SEQUENCE [LARGE SCALE GENOMIC DNA]</scope>
    <source>
        <strain evidence="12 14">NCTC12204</strain>
    </source>
</reference>
<organism evidence="12 14">
    <name type="scientific">Enterococcus hirae</name>
    <dbReference type="NCBI Taxonomy" id="1354"/>
    <lineage>
        <taxon>Bacteria</taxon>
        <taxon>Bacillati</taxon>
        <taxon>Bacillota</taxon>
        <taxon>Bacilli</taxon>
        <taxon>Lactobacillales</taxon>
        <taxon>Enterococcaceae</taxon>
        <taxon>Enterococcus</taxon>
    </lineage>
</organism>
<dbReference type="GO" id="GO:0008519">
    <property type="term" value="F:ammonium channel activity"/>
    <property type="evidence" value="ECO:0007669"/>
    <property type="project" value="InterPro"/>
</dbReference>
<dbReference type="Proteomes" id="UP000253498">
    <property type="component" value="Unassembled WGS sequence"/>
</dbReference>
<evidence type="ECO:0000256" key="6">
    <source>
        <dbReference type="ARBA" id="ARBA00023136"/>
    </source>
</evidence>
<evidence type="ECO:0000313" key="13">
    <source>
        <dbReference type="Proteomes" id="UP000253498"/>
    </source>
</evidence>
<feature type="transmembrane region" description="Helical" evidence="9">
    <location>
        <begin position="44"/>
        <end position="68"/>
    </location>
</feature>
<dbReference type="Pfam" id="PF00909">
    <property type="entry name" value="Ammonium_transp"/>
    <property type="match status" value="1"/>
</dbReference>
<evidence type="ECO:0000256" key="1">
    <source>
        <dbReference type="ARBA" id="ARBA00004141"/>
    </source>
</evidence>
<keyword evidence="7" id="KW-0924">Ammonia transport</keyword>
<keyword evidence="4 9" id="KW-0812">Transmembrane</keyword>
<evidence type="ECO:0000259" key="10">
    <source>
        <dbReference type="Pfam" id="PF00909"/>
    </source>
</evidence>
<dbReference type="STRING" id="1354.A6P53_02840"/>
<gene>
    <name evidence="12" type="primary">amt</name>
    <name evidence="11" type="ORF">EB03_00079</name>
    <name evidence="12" type="ORF">NCTC12204_00660</name>
</gene>
<sequence length="402" mass="43338">MNHLPINTGDTAFMILCTAMVCLMTPGLAFFYGGLARKNNITTIMAQSFLSVGITTLMWIFGGFGLAFGRDIGGLIGNPADFFLMKHVSNAPNLLHGATIPFLMFFLYQLMFIVITVPLMTGAFAGRLNLKGYVLLLIFWNLLIYFPVCHWIWGGGFLAQLGFRDFAGGAVIHTTAGFGSLACILTLGQRKIPASERSGHSSLMAAAIGTGLLWFGWFGFNAGGALRADYQAVNAFGSTFVALAFAMMTWLILAKIRGNGFDFVDILTGSVAGLATVTPCAGYINPRSAIIIGIIAGIVCQYAVAFRKKKNWDDALDVWGVHGMGGFTGTILIGLFATNAHLLSDSHSWFLLGVQIIGVCLVALYAYALTAGILKSIMCLTIITTTKEEQEEGLDFTFFENK</sequence>
<evidence type="ECO:0000256" key="3">
    <source>
        <dbReference type="ARBA" id="ARBA00022448"/>
    </source>
</evidence>
<dbReference type="PANTHER" id="PTHR43029:SF10">
    <property type="entry name" value="AMMONIUM TRANSPORTER MEP2"/>
    <property type="match status" value="1"/>
</dbReference>
<protein>
    <recommendedName>
        <fullName evidence="8">Ammonium transporter</fullName>
    </recommendedName>
</protein>
<reference evidence="11 13" key="1">
    <citation type="submission" date="2015-06" db="EMBL/GenBank/DDBJ databases">
        <title>The Genome Sequence of Enterococcus hirae 88EA1.</title>
        <authorList>
            <consortium name="The Broad Institute Genomics Platform"/>
            <consortium name="The Broad Institute Genome Sequencing Center for Infectious Disease"/>
            <person name="Earl A.M."/>
            <person name="Van Tyne D."/>
            <person name="Lebreton F."/>
            <person name="Saavedra J.T."/>
            <person name="Gilmore M.S."/>
            <person name="Manson McGuire A."/>
            <person name="Clock S."/>
            <person name="Crupain M."/>
            <person name="Rangan U."/>
            <person name="Young S."/>
            <person name="Abouelleil A."/>
            <person name="Cao P."/>
            <person name="Chapman S.B."/>
            <person name="Griggs A."/>
            <person name="Priest M."/>
            <person name="Shea T."/>
            <person name="Wortman J."/>
            <person name="Nusbaum C."/>
            <person name="Birren B."/>
        </authorList>
    </citation>
    <scope>NUCLEOTIDE SEQUENCE [LARGE SCALE GENOMIC DNA]</scope>
    <source>
        <strain evidence="11 13">88EA1</strain>
    </source>
</reference>
<dbReference type="AlphaFoldDB" id="A0A1V8VHR5"/>
<dbReference type="RefSeq" id="WP_010738323.1">
    <property type="nucleotide sequence ID" value="NZ_BSWW01000004.1"/>
</dbReference>
<dbReference type="Gene3D" id="1.10.3430.10">
    <property type="entry name" value="Ammonium transporter AmtB like domains"/>
    <property type="match status" value="1"/>
</dbReference>
<evidence type="ECO:0000313" key="14">
    <source>
        <dbReference type="Proteomes" id="UP000352698"/>
    </source>
</evidence>
<keyword evidence="6 9" id="KW-0472">Membrane</keyword>
<dbReference type="EMBL" id="LESJ01000001">
    <property type="protein sequence ID" value="RBT71046.1"/>
    <property type="molecule type" value="Genomic_DNA"/>
</dbReference>
<name>A0A1V8VHR5_ENTHR</name>
<dbReference type="SUPFAM" id="SSF111352">
    <property type="entry name" value="Ammonium transporter"/>
    <property type="match status" value="1"/>
</dbReference>
<evidence type="ECO:0000256" key="2">
    <source>
        <dbReference type="ARBA" id="ARBA00005887"/>
    </source>
</evidence>
<proteinExistence type="inferred from homology"/>
<evidence type="ECO:0000256" key="9">
    <source>
        <dbReference type="SAM" id="Phobius"/>
    </source>
</evidence>
<feature type="transmembrane region" description="Helical" evidence="9">
    <location>
        <begin position="290"/>
        <end position="306"/>
    </location>
</feature>
<feature type="transmembrane region" description="Helical" evidence="9">
    <location>
        <begin position="232"/>
        <end position="254"/>
    </location>
</feature>
<feature type="transmembrane region" description="Helical" evidence="9">
    <location>
        <begin position="200"/>
        <end position="220"/>
    </location>
</feature>
<feature type="transmembrane region" description="Helical" evidence="9">
    <location>
        <begin position="318"/>
        <end position="337"/>
    </location>
</feature>
<accession>A0A1V8VHR5</accession>
<keyword evidence="5 9" id="KW-1133">Transmembrane helix</keyword>
<feature type="domain" description="Ammonium transporter AmtB-like" evidence="10">
    <location>
        <begin position="12"/>
        <end position="397"/>
    </location>
</feature>
<evidence type="ECO:0000313" key="11">
    <source>
        <dbReference type="EMBL" id="RBT71046.1"/>
    </source>
</evidence>
<evidence type="ECO:0000313" key="12">
    <source>
        <dbReference type="EMBL" id="VTQ60689.1"/>
    </source>
</evidence>